<feature type="transmembrane region" description="Helical" evidence="1">
    <location>
        <begin position="89"/>
        <end position="108"/>
    </location>
</feature>
<accession>A0A1M5BPF0</accession>
<keyword evidence="1" id="KW-0472">Membrane</keyword>
<evidence type="ECO:0000313" key="2">
    <source>
        <dbReference type="EMBL" id="SHF44290.1"/>
    </source>
</evidence>
<keyword evidence="1" id="KW-1133">Transmembrane helix</keyword>
<evidence type="ECO:0000313" key="3">
    <source>
        <dbReference type="Proteomes" id="UP000184147"/>
    </source>
</evidence>
<dbReference type="Pfam" id="PF04020">
    <property type="entry name" value="Phage_holin_4_2"/>
    <property type="match status" value="1"/>
</dbReference>
<proteinExistence type="predicted"/>
<dbReference type="RefSeq" id="WP_073363414.1">
    <property type="nucleotide sequence ID" value="NZ_FQVQ01000009.1"/>
</dbReference>
<gene>
    <name evidence="2" type="ORF">SAMN05444377_10926</name>
</gene>
<dbReference type="AlphaFoldDB" id="A0A1M5BPF0"/>
<dbReference type="Proteomes" id="UP000184147">
    <property type="component" value="Unassembled WGS sequence"/>
</dbReference>
<organism evidence="2 3">
    <name type="scientific">Flavobacterium fontis</name>
    <dbReference type="NCBI Taxonomy" id="1124188"/>
    <lineage>
        <taxon>Bacteria</taxon>
        <taxon>Pseudomonadati</taxon>
        <taxon>Bacteroidota</taxon>
        <taxon>Flavobacteriia</taxon>
        <taxon>Flavobacteriales</taxon>
        <taxon>Flavobacteriaceae</taxon>
        <taxon>Flavobacterium</taxon>
    </lineage>
</organism>
<dbReference type="STRING" id="1124188.SAMN05444377_10926"/>
<dbReference type="EMBL" id="FQVQ01000009">
    <property type="protein sequence ID" value="SHF44290.1"/>
    <property type="molecule type" value="Genomic_DNA"/>
</dbReference>
<keyword evidence="3" id="KW-1185">Reference proteome</keyword>
<dbReference type="PANTHER" id="PTHR37309:SF1">
    <property type="entry name" value="SLR0284 PROTEIN"/>
    <property type="match status" value="1"/>
</dbReference>
<evidence type="ECO:0000256" key="1">
    <source>
        <dbReference type="SAM" id="Phobius"/>
    </source>
</evidence>
<dbReference type="PANTHER" id="PTHR37309">
    <property type="entry name" value="SLR0284 PROTEIN"/>
    <property type="match status" value="1"/>
</dbReference>
<feature type="transmembrane region" description="Helical" evidence="1">
    <location>
        <begin position="28"/>
        <end position="47"/>
    </location>
</feature>
<feature type="transmembrane region" description="Helical" evidence="1">
    <location>
        <begin position="54"/>
        <end position="77"/>
    </location>
</feature>
<sequence>MKKLLVRVLVTALLVMIIPYFLKGIVVDAFTTALTVALVLGVLNLFVKPIFVLFTLPITVFSLGLFLLVINGMMIMLCDYFVDGFDVKNIGWAMLFSIVLSLSQSLVYRLTELKK</sequence>
<protein>
    <submittedName>
        <fullName evidence="2">Putative membrane protein</fullName>
    </submittedName>
</protein>
<dbReference type="InterPro" id="IPR007165">
    <property type="entry name" value="Phage_holin_4_2"/>
</dbReference>
<name>A0A1M5BPF0_9FLAO</name>
<feature type="transmembrane region" description="Helical" evidence="1">
    <location>
        <begin position="5"/>
        <end position="22"/>
    </location>
</feature>
<reference evidence="2 3" key="1">
    <citation type="submission" date="2016-11" db="EMBL/GenBank/DDBJ databases">
        <authorList>
            <person name="Jaros S."/>
            <person name="Januszkiewicz K."/>
            <person name="Wedrychowicz H."/>
        </authorList>
    </citation>
    <scope>NUCLEOTIDE SEQUENCE [LARGE SCALE GENOMIC DNA]</scope>
    <source>
        <strain evidence="2 3">DSM 25660</strain>
    </source>
</reference>
<keyword evidence="1" id="KW-0812">Transmembrane</keyword>
<dbReference type="OrthoDB" id="6402664at2"/>